<organism evidence="2 3">
    <name type="scientific">Streptomyces gulbargensis</name>
    <dbReference type="NCBI Taxonomy" id="364901"/>
    <lineage>
        <taxon>Bacteria</taxon>
        <taxon>Bacillati</taxon>
        <taxon>Actinomycetota</taxon>
        <taxon>Actinomycetes</taxon>
        <taxon>Kitasatosporales</taxon>
        <taxon>Streptomycetaceae</taxon>
        <taxon>Streptomyces</taxon>
    </lineage>
</organism>
<feature type="transmembrane region" description="Helical" evidence="1">
    <location>
        <begin position="7"/>
        <end position="24"/>
    </location>
</feature>
<keyword evidence="3" id="KW-1185">Reference proteome</keyword>
<reference evidence="3" key="1">
    <citation type="journal article" date="2019" name="Int. J. Syst. Evol. Microbiol.">
        <title>The Global Catalogue of Microorganisms (GCM) 10K type strain sequencing project: providing services to taxonomists for standard genome sequencing and annotation.</title>
        <authorList>
            <consortium name="The Broad Institute Genomics Platform"/>
            <consortium name="The Broad Institute Genome Sequencing Center for Infectious Disease"/>
            <person name="Wu L."/>
            <person name="Ma J."/>
        </authorList>
    </citation>
    <scope>NUCLEOTIDE SEQUENCE [LARGE SCALE GENOMIC DNA]</scope>
    <source>
        <strain evidence="3">JCM 16956</strain>
    </source>
</reference>
<dbReference type="EMBL" id="BAABAJ010000001">
    <property type="protein sequence ID" value="GAA3896438.1"/>
    <property type="molecule type" value="Genomic_DNA"/>
</dbReference>
<dbReference type="RefSeq" id="WP_345277957.1">
    <property type="nucleotide sequence ID" value="NZ_BAABAJ010000001.1"/>
</dbReference>
<proteinExistence type="predicted"/>
<evidence type="ECO:0000256" key="1">
    <source>
        <dbReference type="SAM" id="Phobius"/>
    </source>
</evidence>
<keyword evidence="1" id="KW-1133">Transmembrane helix</keyword>
<sequence length="251" mass="26680">MTRIRRSGSLLVTVPLAVLTAVLLTRTMRYPAIGMSAVLGLVLLVLALPVLSRLTGEPAQSAASLDLRDLGCLLLALLAVSPVLILPVDRPWNAPWWPGRHESASLPDPCEVGRATASTLVPGGPGTADHDDDGPYGPTKGCTWRDPDGASTLTLEYQLVNWEGTFGGSATDSARDALAGAFTLGTRVPLLGVGDEAWRADWGAFHHVAARRANVIVEVRLSGAPPPPDEAARRSAEERLLRTAVEHVRIR</sequence>
<protein>
    <recommendedName>
        <fullName evidence="4">DUF3558 domain-containing protein</fullName>
    </recommendedName>
</protein>
<name>A0ABP7LA33_9ACTN</name>
<feature type="transmembrane region" description="Helical" evidence="1">
    <location>
        <begin position="30"/>
        <end position="50"/>
    </location>
</feature>
<comment type="caution">
    <text evidence="2">The sequence shown here is derived from an EMBL/GenBank/DDBJ whole genome shotgun (WGS) entry which is preliminary data.</text>
</comment>
<keyword evidence="1" id="KW-0472">Membrane</keyword>
<evidence type="ECO:0000313" key="3">
    <source>
        <dbReference type="Proteomes" id="UP001501000"/>
    </source>
</evidence>
<evidence type="ECO:0008006" key="4">
    <source>
        <dbReference type="Google" id="ProtNLM"/>
    </source>
</evidence>
<evidence type="ECO:0000313" key="2">
    <source>
        <dbReference type="EMBL" id="GAA3896438.1"/>
    </source>
</evidence>
<keyword evidence="1" id="KW-0812">Transmembrane</keyword>
<dbReference type="Proteomes" id="UP001501000">
    <property type="component" value="Unassembled WGS sequence"/>
</dbReference>
<accession>A0ABP7LA33</accession>
<gene>
    <name evidence="2" type="ORF">GCM10022244_03230</name>
</gene>